<dbReference type="PIRSF" id="PIRSF006276">
    <property type="entry name" value="UspA"/>
    <property type="match status" value="1"/>
</dbReference>
<dbReference type="PANTHER" id="PTHR46268">
    <property type="entry name" value="STRESS RESPONSE PROTEIN NHAX"/>
    <property type="match status" value="1"/>
</dbReference>
<keyword evidence="2" id="KW-0963">Cytoplasm</keyword>
<name>A0A160MZ05_9GAMM</name>
<dbReference type="KEGG" id="dtx:ATSB10_11670"/>
<keyword evidence="5" id="KW-1185">Reference proteome</keyword>
<evidence type="ECO:0000256" key="2">
    <source>
        <dbReference type="PIRNR" id="PIRNR006276"/>
    </source>
</evidence>
<dbReference type="Pfam" id="PF00582">
    <property type="entry name" value="Usp"/>
    <property type="match status" value="1"/>
</dbReference>
<evidence type="ECO:0000256" key="1">
    <source>
        <dbReference type="ARBA" id="ARBA00008791"/>
    </source>
</evidence>
<dbReference type="Gene3D" id="3.40.50.620">
    <property type="entry name" value="HUPs"/>
    <property type="match status" value="1"/>
</dbReference>
<dbReference type="InterPro" id="IPR006016">
    <property type="entry name" value="UspA"/>
</dbReference>
<dbReference type="PATRIC" id="fig|445710.3.peg.1162"/>
<dbReference type="GO" id="GO:0005737">
    <property type="term" value="C:cytoplasm"/>
    <property type="evidence" value="ECO:0007669"/>
    <property type="project" value="UniProtKB-SubCell"/>
</dbReference>
<evidence type="ECO:0000313" key="4">
    <source>
        <dbReference type="EMBL" id="AND68621.1"/>
    </source>
</evidence>
<dbReference type="PANTHER" id="PTHR46268:SF15">
    <property type="entry name" value="UNIVERSAL STRESS PROTEIN HP_0031"/>
    <property type="match status" value="1"/>
</dbReference>
<dbReference type="EMBL" id="CP014841">
    <property type="protein sequence ID" value="AND68621.1"/>
    <property type="molecule type" value="Genomic_DNA"/>
</dbReference>
<feature type="domain" description="UspA" evidence="3">
    <location>
        <begin position="1"/>
        <end position="145"/>
    </location>
</feature>
<dbReference type="PRINTS" id="PR01438">
    <property type="entry name" value="UNVRSLSTRESS"/>
</dbReference>
<comment type="subcellular location">
    <subcellularLocation>
        <location evidence="2">Cytoplasm</location>
    </subcellularLocation>
</comment>
<comment type="similarity">
    <text evidence="1 2">Belongs to the universal stress protein A family.</text>
</comment>
<dbReference type="AlphaFoldDB" id="A0A160MZ05"/>
<evidence type="ECO:0000313" key="5">
    <source>
        <dbReference type="Proteomes" id="UP000077255"/>
    </source>
</evidence>
<reference evidence="4 5" key="1">
    <citation type="submission" date="2016-02" db="EMBL/GenBank/DDBJ databases">
        <title>Complete genome sequencing and analysis of ATSB10, Dyella thiooxydans isolated from rhizosphere soil of sunflower (Helianthus annuus L.).</title>
        <authorList>
            <person name="Lee Y."/>
            <person name="Hwangbo K."/>
            <person name="Chung H."/>
            <person name="Yoo J."/>
            <person name="Kim K.Y."/>
            <person name="Sa T.M."/>
            <person name="Um Y."/>
            <person name="Madhaiyan M."/>
        </authorList>
    </citation>
    <scope>NUCLEOTIDE SEQUENCE [LARGE SCALE GENOMIC DNA]</scope>
    <source>
        <strain evidence="4 5">ATSB10</strain>
    </source>
</reference>
<protein>
    <recommendedName>
        <fullName evidence="2">Universal stress protein</fullName>
    </recommendedName>
</protein>
<dbReference type="Proteomes" id="UP000077255">
    <property type="component" value="Chromosome"/>
</dbReference>
<dbReference type="CDD" id="cd00293">
    <property type="entry name" value="USP-like"/>
    <property type="match status" value="1"/>
</dbReference>
<dbReference type="STRING" id="445710.ATSB10_11670"/>
<dbReference type="SUPFAM" id="SSF52402">
    <property type="entry name" value="Adenine nucleotide alpha hydrolases-like"/>
    <property type="match status" value="1"/>
</dbReference>
<organism evidence="4 5">
    <name type="scientific">Dyella thiooxydans</name>
    <dbReference type="NCBI Taxonomy" id="445710"/>
    <lineage>
        <taxon>Bacteria</taxon>
        <taxon>Pseudomonadati</taxon>
        <taxon>Pseudomonadota</taxon>
        <taxon>Gammaproteobacteria</taxon>
        <taxon>Lysobacterales</taxon>
        <taxon>Rhodanobacteraceae</taxon>
        <taxon>Dyella</taxon>
    </lineage>
</organism>
<dbReference type="RefSeq" id="WP_017460847.1">
    <property type="nucleotide sequence ID" value="NZ_CP014841.1"/>
</dbReference>
<evidence type="ECO:0000259" key="3">
    <source>
        <dbReference type="Pfam" id="PF00582"/>
    </source>
</evidence>
<sequence length="145" mass="15896">MFKHILVPTDGSELSIRAATTAIDLARTCGARILALHVVPPFHTISYMAEMLAATELAYTQESIARAERFLAEVRDRAAKAGVPCDSRYLLDEQPHKVIARVAGENHCDLIVMGSHGWRGLNRLLLGSETQKVLLTAEPPVLVCH</sequence>
<proteinExistence type="inferred from homology"/>
<dbReference type="OrthoDB" id="9792500at2"/>
<dbReference type="InterPro" id="IPR014729">
    <property type="entry name" value="Rossmann-like_a/b/a_fold"/>
</dbReference>
<accession>A0A160MZ05</accession>
<gene>
    <name evidence="4" type="ORF">ATSB10_11670</name>
</gene>
<dbReference type="InterPro" id="IPR006015">
    <property type="entry name" value="Universal_stress_UspA"/>
</dbReference>